<organism evidence="6 7">
    <name type="scientific">Mesorhizobium hungaricum</name>
    <dbReference type="NCBI Taxonomy" id="1566387"/>
    <lineage>
        <taxon>Bacteria</taxon>
        <taxon>Pseudomonadati</taxon>
        <taxon>Pseudomonadota</taxon>
        <taxon>Alphaproteobacteria</taxon>
        <taxon>Hyphomicrobiales</taxon>
        <taxon>Phyllobacteriaceae</taxon>
        <taxon>Mesorhizobium</taxon>
    </lineage>
</organism>
<gene>
    <name evidence="6" type="ORF">QV13_18420</name>
</gene>
<dbReference type="GO" id="GO:0003700">
    <property type="term" value="F:DNA-binding transcription factor activity"/>
    <property type="evidence" value="ECO:0007669"/>
    <property type="project" value="InterPro"/>
</dbReference>
<dbReference type="PANTHER" id="PTHR30537:SF1">
    <property type="entry name" value="HTH-TYPE TRANSCRIPTIONAL REGULATOR PGRR"/>
    <property type="match status" value="1"/>
</dbReference>
<evidence type="ECO:0000256" key="4">
    <source>
        <dbReference type="ARBA" id="ARBA00023163"/>
    </source>
</evidence>
<accession>A0A1C2DI68</accession>
<dbReference type="EMBL" id="MDEO01000035">
    <property type="protein sequence ID" value="OCX14448.1"/>
    <property type="molecule type" value="Genomic_DNA"/>
</dbReference>
<evidence type="ECO:0000313" key="7">
    <source>
        <dbReference type="Proteomes" id="UP000094412"/>
    </source>
</evidence>
<dbReference type="PANTHER" id="PTHR30537">
    <property type="entry name" value="HTH-TYPE TRANSCRIPTIONAL REGULATOR"/>
    <property type="match status" value="1"/>
</dbReference>
<comment type="similarity">
    <text evidence="1">Belongs to the LysR transcriptional regulatory family.</text>
</comment>
<evidence type="ECO:0000313" key="6">
    <source>
        <dbReference type="EMBL" id="OCX14448.1"/>
    </source>
</evidence>
<name>A0A1C2DI68_9HYPH</name>
<evidence type="ECO:0000256" key="3">
    <source>
        <dbReference type="ARBA" id="ARBA00023125"/>
    </source>
</evidence>
<dbReference type="Pfam" id="PF00126">
    <property type="entry name" value="HTH_1"/>
    <property type="match status" value="1"/>
</dbReference>
<reference evidence="6 7" key="1">
    <citation type="submission" date="2016-08" db="EMBL/GenBank/DDBJ databases">
        <title>Whole genome sequence of Mesorhizobium sp. strain UASWS1009 isolated from industrial sewage.</title>
        <authorList>
            <person name="Crovadore J."/>
            <person name="Calmin G."/>
            <person name="Chablais R."/>
            <person name="Cochard B."/>
            <person name="Lefort F."/>
        </authorList>
    </citation>
    <scope>NUCLEOTIDE SEQUENCE [LARGE SCALE GENOMIC DNA]</scope>
    <source>
        <strain evidence="6 7">UASWS1009</strain>
    </source>
</reference>
<dbReference type="STRING" id="1566387.QV13_18420"/>
<evidence type="ECO:0000259" key="5">
    <source>
        <dbReference type="PROSITE" id="PS50931"/>
    </source>
</evidence>
<dbReference type="InterPro" id="IPR058163">
    <property type="entry name" value="LysR-type_TF_proteobact-type"/>
</dbReference>
<dbReference type="OrthoDB" id="9813056at2"/>
<keyword evidence="4" id="KW-0804">Transcription</keyword>
<dbReference type="SUPFAM" id="SSF46785">
    <property type="entry name" value="Winged helix' DNA-binding domain"/>
    <property type="match status" value="1"/>
</dbReference>
<dbReference type="Gene3D" id="3.40.190.290">
    <property type="match status" value="1"/>
</dbReference>
<evidence type="ECO:0000256" key="2">
    <source>
        <dbReference type="ARBA" id="ARBA00023015"/>
    </source>
</evidence>
<dbReference type="GO" id="GO:0043565">
    <property type="term" value="F:sequence-specific DNA binding"/>
    <property type="evidence" value="ECO:0007669"/>
    <property type="project" value="TreeGrafter"/>
</dbReference>
<feature type="domain" description="HTH lysR-type" evidence="5">
    <location>
        <begin position="10"/>
        <end position="67"/>
    </location>
</feature>
<dbReference type="Pfam" id="PF03466">
    <property type="entry name" value="LysR_substrate"/>
    <property type="match status" value="1"/>
</dbReference>
<dbReference type="PROSITE" id="PS50931">
    <property type="entry name" value="HTH_LYSR"/>
    <property type="match status" value="1"/>
</dbReference>
<dbReference type="AlphaFoldDB" id="A0A1C2DI68"/>
<protein>
    <submittedName>
        <fullName evidence="6">Transcriptional regulator</fullName>
    </submittedName>
</protein>
<dbReference type="FunFam" id="1.10.10.10:FF:000001">
    <property type="entry name" value="LysR family transcriptional regulator"/>
    <property type="match status" value="1"/>
</dbReference>
<dbReference type="SUPFAM" id="SSF53850">
    <property type="entry name" value="Periplasmic binding protein-like II"/>
    <property type="match status" value="1"/>
</dbReference>
<comment type="caution">
    <text evidence="6">The sequence shown here is derived from an EMBL/GenBank/DDBJ whole genome shotgun (WGS) entry which is preliminary data.</text>
</comment>
<dbReference type="InterPro" id="IPR036390">
    <property type="entry name" value="WH_DNA-bd_sf"/>
</dbReference>
<dbReference type="InterPro" id="IPR036388">
    <property type="entry name" value="WH-like_DNA-bd_sf"/>
</dbReference>
<dbReference type="Proteomes" id="UP000094412">
    <property type="component" value="Unassembled WGS sequence"/>
</dbReference>
<keyword evidence="3" id="KW-0238">DNA-binding</keyword>
<dbReference type="Gene3D" id="1.10.10.10">
    <property type="entry name" value="Winged helix-like DNA-binding domain superfamily/Winged helix DNA-binding domain"/>
    <property type="match status" value="1"/>
</dbReference>
<dbReference type="InterPro" id="IPR000847">
    <property type="entry name" value="LysR_HTH_N"/>
</dbReference>
<dbReference type="GO" id="GO:0006351">
    <property type="term" value="P:DNA-templated transcription"/>
    <property type="evidence" value="ECO:0007669"/>
    <property type="project" value="TreeGrafter"/>
</dbReference>
<keyword evidence="7" id="KW-1185">Reference proteome</keyword>
<proteinExistence type="inferred from homology"/>
<dbReference type="InterPro" id="IPR005119">
    <property type="entry name" value="LysR_subst-bd"/>
</dbReference>
<keyword evidence="2" id="KW-0805">Transcription regulation</keyword>
<evidence type="ECO:0000256" key="1">
    <source>
        <dbReference type="ARBA" id="ARBA00009437"/>
    </source>
</evidence>
<sequence>MHSGFIITRDQLDGVVAFLRVAELRSFRAAAQELSLSPSALSQIVRALEARIGVTLLTRTTRSVGLTEAGERFVDHARPALDRLMLGFEAAQALGAEVTGLLRITVPRPLLPLLADELLSEFCGRYPALEVELFAENALTDIVGEGFDAGVRLGELVEADMVAMRLTPSFRFVVVGAPHYFARHGRPQRPADLQLHRCIRSRRASRRAIYRWEFIEDGRDIEVSVDGPLIVNDGDLNIAAAIKGLGLAYAPEPLVMPLVRKGELEVVLEKYAPDSPGLFLYYPSRSQMLPKLRAFVDFARERVRARFARLMA</sequence>